<feature type="non-terminal residue" evidence="3">
    <location>
        <position position="377"/>
    </location>
</feature>
<sequence length="377" mass="42325">MLNAPSTSAADTSEDIVAVIAPDVIETSNIIEIENPVSEPPTKKSKLDIGSTLPEPQNPHLSPHQIMTRIADEATITTRNTQDKTATGIPIVQDQNQGYSSTRVRNNLHTFRMEIISFFFYLHSEISGKKQIAKWEHIQQFYYLDKSENVRICPKLPDRHILPSKINKMKVSLCMQVFSHQVVALMLRISKWAVNDRLGLDTSAEDTAQLILFLDQLFDSLNGNVKVGPISKPVKGGVTLTSGHEEFWREAINIIQTMKFYCPKKKNTFVSNPSITNLKFTLPGFIKLKQSLIENGPFLYFLPRALNQDPLENFFGAIRGHGMSSHSPGANCDEDFSEGALDNLRYFLTGEEMEGVTVIPQDDDIQTTSVDPVRVYL</sequence>
<dbReference type="Pfam" id="PF21789">
    <property type="entry name" value="TNP-like_RNaseH_C"/>
    <property type="match status" value="1"/>
</dbReference>
<evidence type="ECO:0000313" key="3">
    <source>
        <dbReference type="EMBL" id="KAJ8914841.1"/>
    </source>
</evidence>
<gene>
    <name evidence="3" type="ORF">NQ315_014854</name>
</gene>
<proteinExistence type="predicted"/>
<protein>
    <recommendedName>
        <fullName evidence="5">Transposable element P transposase</fullName>
    </recommendedName>
</protein>
<evidence type="ECO:0000259" key="2">
    <source>
        <dbReference type="Pfam" id="PF21789"/>
    </source>
</evidence>
<organism evidence="3 4">
    <name type="scientific">Exocentrus adspersus</name>
    <dbReference type="NCBI Taxonomy" id="1586481"/>
    <lineage>
        <taxon>Eukaryota</taxon>
        <taxon>Metazoa</taxon>
        <taxon>Ecdysozoa</taxon>
        <taxon>Arthropoda</taxon>
        <taxon>Hexapoda</taxon>
        <taxon>Insecta</taxon>
        <taxon>Pterygota</taxon>
        <taxon>Neoptera</taxon>
        <taxon>Endopterygota</taxon>
        <taxon>Coleoptera</taxon>
        <taxon>Polyphaga</taxon>
        <taxon>Cucujiformia</taxon>
        <taxon>Chrysomeloidea</taxon>
        <taxon>Cerambycidae</taxon>
        <taxon>Lamiinae</taxon>
        <taxon>Acanthocinini</taxon>
        <taxon>Exocentrus</taxon>
    </lineage>
</organism>
<keyword evidence="4" id="KW-1185">Reference proteome</keyword>
<reference evidence="3 4" key="1">
    <citation type="journal article" date="2023" name="Insect Mol. Biol.">
        <title>Genome sequencing provides insights into the evolution of gene families encoding plant cell wall-degrading enzymes in longhorned beetles.</title>
        <authorList>
            <person name="Shin N.R."/>
            <person name="Okamura Y."/>
            <person name="Kirsch R."/>
            <person name="Pauchet Y."/>
        </authorList>
    </citation>
    <scope>NUCLEOTIDE SEQUENCE [LARGE SCALE GENOMIC DNA]</scope>
    <source>
        <strain evidence="3">EAD_L_NR</strain>
    </source>
</reference>
<feature type="domain" description="Transposable element P transposase-like GTP-binding insertion" evidence="1">
    <location>
        <begin position="123"/>
        <end position="226"/>
    </location>
</feature>
<accession>A0AAV8VLS7</accession>
<evidence type="ECO:0000313" key="4">
    <source>
        <dbReference type="Proteomes" id="UP001159042"/>
    </source>
</evidence>
<dbReference type="InterPro" id="IPR048366">
    <property type="entry name" value="TNP-like_GBD"/>
</dbReference>
<dbReference type="InterPro" id="IPR048367">
    <property type="entry name" value="TNP-like_RNaseH_C"/>
</dbReference>
<evidence type="ECO:0000259" key="1">
    <source>
        <dbReference type="Pfam" id="PF21788"/>
    </source>
</evidence>
<name>A0AAV8VLS7_9CUCU</name>
<dbReference type="EMBL" id="JANEYG010000062">
    <property type="protein sequence ID" value="KAJ8914841.1"/>
    <property type="molecule type" value="Genomic_DNA"/>
</dbReference>
<dbReference type="Pfam" id="PF21788">
    <property type="entry name" value="TNP-like_GBD"/>
    <property type="match status" value="1"/>
</dbReference>
<evidence type="ECO:0008006" key="5">
    <source>
        <dbReference type="Google" id="ProtNLM"/>
    </source>
</evidence>
<feature type="domain" description="Transposable element P transposase-like RNase H C-terminal" evidence="2">
    <location>
        <begin position="305"/>
        <end position="328"/>
    </location>
</feature>
<comment type="caution">
    <text evidence="3">The sequence shown here is derived from an EMBL/GenBank/DDBJ whole genome shotgun (WGS) entry which is preliminary data.</text>
</comment>
<dbReference type="AlphaFoldDB" id="A0AAV8VLS7"/>
<dbReference type="Proteomes" id="UP001159042">
    <property type="component" value="Unassembled WGS sequence"/>
</dbReference>